<dbReference type="InterPro" id="IPR014756">
    <property type="entry name" value="Ig_E-set"/>
</dbReference>
<comment type="caution">
    <text evidence="5">The sequence shown here is derived from an EMBL/GenBank/DDBJ whole genome shotgun (WGS) entry which is preliminary data.</text>
</comment>
<dbReference type="SUPFAM" id="SSF81296">
    <property type="entry name" value="E set domains"/>
    <property type="match status" value="1"/>
</dbReference>
<dbReference type="GO" id="GO:0003810">
    <property type="term" value="F:protein-glutamine gamma-glutamyltransferase activity"/>
    <property type="evidence" value="ECO:0007669"/>
    <property type="project" value="InterPro"/>
</dbReference>
<dbReference type="InterPro" id="IPR038765">
    <property type="entry name" value="Papain-like_cys_pep_sf"/>
</dbReference>
<name>A0AAE0TJC7_9BIVA</name>
<keyword evidence="6" id="KW-1185">Reference proteome</keyword>
<dbReference type="Gene3D" id="2.60.40.10">
    <property type="entry name" value="Immunoglobulins"/>
    <property type="match status" value="3"/>
</dbReference>
<accession>A0AAE0TJC7</accession>
<feature type="active site" evidence="2">
    <location>
        <position position="398"/>
    </location>
</feature>
<feature type="domain" description="Transglutaminase-like" evidence="4">
    <location>
        <begin position="332"/>
        <end position="424"/>
    </location>
</feature>
<dbReference type="SUPFAM" id="SSF54001">
    <property type="entry name" value="Cysteine proteinases"/>
    <property type="match status" value="1"/>
</dbReference>
<dbReference type="AlphaFoldDB" id="A0AAE0TJC7"/>
<dbReference type="Pfam" id="PF01841">
    <property type="entry name" value="Transglut_core"/>
    <property type="match status" value="1"/>
</dbReference>
<dbReference type="Pfam" id="PF00927">
    <property type="entry name" value="Transglut_C"/>
    <property type="match status" value="2"/>
</dbReference>
<evidence type="ECO:0000313" key="6">
    <source>
        <dbReference type="Proteomes" id="UP001195483"/>
    </source>
</evidence>
<reference evidence="5" key="3">
    <citation type="submission" date="2023-05" db="EMBL/GenBank/DDBJ databases">
        <authorList>
            <person name="Smith C.H."/>
        </authorList>
    </citation>
    <scope>NUCLEOTIDE SEQUENCE</scope>
    <source>
        <strain evidence="5">CHS0354</strain>
        <tissue evidence="5">Mantle</tissue>
    </source>
</reference>
<dbReference type="InterPro" id="IPR013783">
    <property type="entry name" value="Ig-like_fold"/>
</dbReference>
<evidence type="ECO:0000256" key="2">
    <source>
        <dbReference type="PIRSR" id="PIRSR000459-1"/>
    </source>
</evidence>
<evidence type="ECO:0000313" key="5">
    <source>
        <dbReference type="EMBL" id="KAK3611435.1"/>
    </source>
</evidence>
<feature type="binding site" evidence="3">
    <location>
        <position position="461"/>
    </location>
    <ligand>
        <name>Ca(2+)</name>
        <dbReference type="ChEBI" id="CHEBI:29108"/>
    </ligand>
</feature>
<dbReference type="PANTHER" id="PTHR11590:SF40">
    <property type="entry name" value="HEMOCYTE PROTEIN-GLUTAMINE GAMMA-GLUTAMYLTRANSFERASE-LIKE PROTEIN"/>
    <property type="match status" value="1"/>
</dbReference>
<keyword evidence="3" id="KW-0479">Metal-binding</keyword>
<feature type="active site" evidence="2">
    <location>
        <position position="340"/>
    </location>
</feature>
<organism evidence="5 6">
    <name type="scientific">Potamilus streckersoni</name>
    <dbReference type="NCBI Taxonomy" id="2493646"/>
    <lineage>
        <taxon>Eukaryota</taxon>
        <taxon>Metazoa</taxon>
        <taxon>Spiralia</taxon>
        <taxon>Lophotrochozoa</taxon>
        <taxon>Mollusca</taxon>
        <taxon>Bivalvia</taxon>
        <taxon>Autobranchia</taxon>
        <taxon>Heteroconchia</taxon>
        <taxon>Palaeoheterodonta</taxon>
        <taxon>Unionida</taxon>
        <taxon>Unionoidea</taxon>
        <taxon>Unionidae</taxon>
        <taxon>Ambleminae</taxon>
        <taxon>Lampsilini</taxon>
        <taxon>Potamilus</taxon>
    </lineage>
</organism>
<dbReference type="PANTHER" id="PTHR11590">
    <property type="entry name" value="PROTEIN-GLUTAMINE GAMMA-GLUTAMYLTRANSFERASE"/>
    <property type="match status" value="1"/>
</dbReference>
<feature type="binding site" evidence="3">
    <location>
        <position position="510"/>
    </location>
    <ligand>
        <name>Ca(2+)</name>
        <dbReference type="ChEBI" id="CHEBI:29108"/>
    </ligand>
</feature>
<proteinExistence type="inferred from homology"/>
<sequence length="753" mass="85139">MLHKEKYDIQPEARVSLSEKFASYYGNLRGLLLGSNLSGRRATPQENLFPEEAQLTSFKKDKESKEEGQLKPKSVDLNRYLNRLAHRTKEYEIPNLLLRRGQAFDLSIIFDRTFSRQDDTIVLKFVTGSQPRQSKGTVVPVKMDTNLNNSQWGYQLLSAEDRKVNLKVMTAHDAIVGRYHLFVETTHVTEDGTIEKYRYRHNDDVYILFNPWCQEDPVFLEEETQRQEYVLKETGRIWLGTVGKFCVRPWNFGQFDDICLIAALAILEKSELGDQARGNPIYVVRQMSKVINNNERDGGVLLGNWSGKYDDGVAPYAWNGSSAILEEFYKKRKGVKYGQCWTFAAVATTVFRSLGIPTRCVTSFKAAHDSDYSSPMDAYWTLDGKPRKSSDDAIWDFHVWNESWFRRPDLPPGYDGWQAFDVTPQECLEGVFTCGPCSVKGIRQGELYYGFDAKFLFAEVNGDRVHWIVDSDGNMTPVAKETGIMGRCISTKAVSTISREDLTNAYKFSEGSKEENDTIAKAEQFCSRHSLDIEPTKEDITFTFSGDATRVGDFTAILDMENTSDIQRVVNVYMCATSCRYTGIPVNEIKDTSTTSILEPYTKDMVTITAKCADFINSIDAESHVNIYVMATVKETGQRFVKHEALWVEKPHLELKTEGSAHVGKLFDVAIKLVNPLSVPLTGGYINMEGPGMQRVATVKVKKSIAPGEEIRETIQLKPRRLGRKEIIASFQCKQVCDVTGVTEVDVVEDTKG</sequence>
<feature type="active site" evidence="2">
    <location>
        <position position="421"/>
    </location>
</feature>
<gene>
    <name evidence="5" type="ORF">CHS0354_027163</name>
</gene>
<dbReference type="InterPro" id="IPR002931">
    <property type="entry name" value="Transglutaminase-like"/>
</dbReference>
<comment type="similarity">
    <text evidence="1">Belongs to the transglutaminase superfamily. Transglutaminase family.</text>
</comment>
<dbReference type="Gene3D" id="3.90.260.10">
    <property type="entry name" value="Transglutaminase-like"/>
    <property type="match status" value="1"/>
</dbReference>
<feature type="binding site" evidence="3">
    <location>
        <position position="463"/>
    </location>
    <ligand>
        <name>Ca(2+)</name>
        <dbReference type="ChEBI" id="CHEBI:29108"/>
    </ligand>
</feature>
<dbReference type="InterPro" id="IPR023608">
    <property type="entry name" value="Transglutaminase_animal"/>
</dbReference>
<dbReference type="EMBL" id="JAEAOA010001626">
    <property type="protein sequence ID" value="KAK3611435.1"/>
    <property type="molecule type" value="Genomic_DNA"/>
</dbReference>
<dbReference type="InterPro" id="IPR050779">
    <property type="entry name" value="Transglutaminase"/>
</dbReference>
<evidence type="ECO:0000256" key="1">
    <source>
        <dbReference type="ARBA" id="ARBA00005968"/>
    </source>
</evidence>
<evidence type="ECO:0000259" key="4">
    <source>
        <dbReference type="SMART" id="SM00460"/>
    </source>
</evidence>
<dbReference type="InterPro" id="IPR001102">
    <property type="entry name" value="Transglutaminase_N"/>
</dbReference>
<dbReference type="Pfam" id="PF00868">
    <property type="entry name" value="Transglut_N"/>
    <property type="match status" value="1"/>
</dbReference>
<dbReference type="FunFam" id="2.60.40.10:FF:000090">
    <property type="entry name" value="Protein-glutamine gamma-glutamyltransferase 2"/>
    <property type="match status" value="1"/>
</dbReference>
<dbReference type="InterPro" id="IPR036238">
    <property type="entry name" value="Transglutaminase_C_sf"/>
</dbReference>
<evidence type="ECO:0000256" key="3">
    <source>
        <dbReference type="PIRSR" id="PIRSR000459-2"/>
    </source>
</evidence>
<protein>
    <recommendedName>
        <fullName evidence="4">Transglutaminase-like domain-containing protein</fullName>
    </recommendedName>
</protein>
<comment type="cofactor">
    <cofactor evidence="3">
        <name>Ca(2+)</name>
        <dbReference type="ChEBI" id="CHEBI:29108"/>
    </cofactor>
    <text evidence="3">Binds 1 Ca(2+) ion per subunit.</text>
</comment>
<reference evidence="5" key="2">
    <citation type="journal article" date="2021" name="Genome Biol. Evol.">
        <title>Developing a high-quality reference genome for a parasitic bivalve with doubly uniparental inheritance (Bivalvia: Unionida).</title>
        <authorList>
            <person name="Smith C.H."/>
        </authorList>
    </citation>
    <scope>NUCLEOTIDE SEQUENCE</scope>
    <source>
        <strain evidence="5">CHS0354</strain>
        <tissue evidence="5">Mantle</tissue>
    </source>
</reference>
<dbReference type="GO" id="GO:0046872">
    <property type="term" value="F:metal ion binding"/>
    <property type="evidence" value="ECO:0007669"/>
    <property type="project" value="UniProtKB-KW"/>
</dbReference>
<dbReference type="SMART" id="SM00460">
    <property type="entry name" value="TGc"/>
    <property type="match status" value="1"/>
</dbReference>
<dbReference type="Proteomes" id="UP001195483">
    <property type="component" value="Unassembled WGS sequence"/>
</dbReference>
<dbReference type="FunFam" id="3.90.260.10:FF:000002">
    <property type="entry name" value="Erythrocyte membrane protein band 4.2"/>
    <property type="match status" value="1"/>
</dbReference>
<keyword evidence="3" id="KW-0106">Calcium</keyword>
<dbReference type="PIRSF" id="PIRSF000459">
    <property type="entry name" value="TGM_EBP42"/>
    <property type="match status" value="1"/>
</dbReference>
<reference evidence="5" key="1">
    <citation type="journal article" date="2021" name="Genome Biol. Evol.">
        <title>A High-Quality Reference Genome for a Parasitic Bivalve with Doubly Uniparental Inheritance (Bivalvia: Unionida).</title>
        <authorList>
            <person name="Smith C.H."/>
        </authorList>
    </citation>
    <scope>NUCLEOTIDE SEQUENCE</scope>
    <source>
        <strain evidence="5">CHS0354</strain>
    </source>
</reference>
<dbReference type="InterPro" id="IPR008958">
    <property type="entry name" value="Transglutaminase_C"/>
</dbReference>
<feature type="binding site" evidence="3">
    <location>
        <position position="515"/>
    </location>
    <ligand>
        <name>Ca(2+)</name>
        <dbReference type="ChEBI" id="CHEBI:29108"/>
    </ligand>
</feature>
<dbReference type="InterPro" id="IPR036985">
    <property type="entry name" value="Transglutaminase-like_sf"/>
</dbReference>
<dbReference type="SUPFAM" id="SSF49309">
    <property type="entry name" value="Transglutaminase, two C-terminal domains"/>
    <property type="match status" value="2"/>
</dbReference>